<feature type="domain" description="RNA 3'-terminal phosphate cyclase" evidence="5">
    <location>
        <begin position="9"/>
        <end position="335"/>
    </location>
</feature>
<dbReference type="AlphaFoldDB" id="A0A0C9YJ96"/>
<reference evidence="7 8" key="1">
    <citation type="submission" date="2014-04" db="EMBL/GenBank/DDBJ databases">
        <authorList>
            <consortium name="DOE Joint Genome Institute"/>
            <person name="Kuo A."/>
            <person name="Kohler A."/>
            <person name="Nagy L.G."/>
            <person name="Floudas D."/>
            <person name="Copeland A."/>
            <person name="Barry K.W."/>
            <person name="Cichocki N."/>
            <person name="Veneault-Fourrey C."/>
            <person name="LaButti K."/>
            <person name="Lindquist E.A."/>
            <person name="Lipzen A."/>
            <person name="Lundell T."/>
            <person name="Morin E."/>
            <person name="Murat C."/>
            <person name="Sun H."/>
            <person name="Tunlid A."/>
            <person name="Henrissat B."/>
            <person name="Grigoriev I.V."/>
            <person name="Hibbett D.S."/>
            <person name="Martin F."/>
            <person name="Nordberg H.P."/>
            <person name="Cantor M.N."/>
            <person name="Hua S.X."/>
        </authorList>
    </citation>
    <scope>NUCLEOTIDE SEQUENCE [LARGE SCALE GENOMIC DNA]</scope>
    <source>
        <strain evidence="7 8">LaAM-08-1</strain>
    </source>
</reference>
<dbReference type="InterPro" id="IPR000228">
    <property type="entry name" value="RNA3'_term_phos_cyc"/>
</dbReference>
<proteinExistence type="inferred from homology"/>
<evidence type="ECO:0000259" key="5">
    <source>
        <dbReference type="Pfam" id="PF01137"/>
    </source>
</evidence>
<dbReference type="GO" id="GO:0005730">
    <property type="term" value="C:nucleolus"/>
    <property type="evidence" value="ECO:0007669"/>
    <property type="project" value="UniProtKB-SubCell"/>
</dbReference>
<dbReference type="InterPro" id="IPR020719">
    <property type="entry name" value="RNA3'_term_phos_cycl-like_CS"/>
</dbReference>
<dbReference type="Gene3D" id="3.65.10.20">
    <property type="entry name" value="RNA 3'-terminal phosphate cyclase domain"/>
    <property type="match status" value="1"/>
</dbReference>
<dbReference type="PANTHER" id="PTHR11096:SF1">
    <property type="entry name" value="RNA 3'-TERMINAL PHOSPHATE CYCLASE-LIKE PROTEIN"/>
    <property type="match status" value="1"/>
</dbReference>
<dbReference type="FunFam" id="3.30.360.20:FF:000001">
    <property type="entry name" value="RNA terminal phosphate cyclase-like 1"/>
    <property type="match status" value="1"/>
</dbReference>
<dbReference type="InterPro" id="IPR013792">
    <property type="entry name" value="RNA3'P_cycl/enolpyr_Trfase_a/b"/>
</dbReference>
<dbReference type="Gene3D" id="3.30.360.20">
    <property type="entry name" value="RNA 3'-terminal phosphate cyclase, insert domain"/>
    <property type="match status" value="1"/>
</dbReference>
<dbReference type="EMBL" id="KN838543">
    <property type="protein sequence ID" value="KIK08178.1"/>
    <property type="molecule type" value="Genomic_DNA"/>
</dbReference>
<dbReference type="InterPro" id="IPR023797">
    <property type="entry name" value="RNA3'_phos_cyclase_dom"/>
</dbReference>
<dbReference type="OrthoDB" id="1911237at2759"/>
<keyword evidence="3" id="KW-0690">Ribosome biogenesis</keyword>
<gene>
    <name evidence="7" type="ORF">K443DRAFT_586212</name>
</gene>
<dbReference type="Proteomes" id="UP000054477">
    <property type="component" value="Unassembled WGS sequence"/>
</dbReference>
<organism evidence="7 8">
    <name type="scientific">Laccaria amethystina LaAM-08-1</name>
    <dbReference type="NCBI Taxonomy" id="1095629"/>
    <lineage>
        <taxon>Eukaryota</taxon>
        <taxon>Fungi</taxon>
        <taxon>Dikarya</taxon>
        <taxon>Basidiomycota</taxon>
        <taxon>Agaricomycotina</taxon>
        <taxon>Agaricomycetes</taxon>
        <taxon>Agaricomycetidae</taxon>
        <taxon>Agaricales</taxon>
        <taxon>Agaricineae</taxon>
        <taxon>Hydnangiaceae</taxon>
        <taxon>Laccaria</taxon>
    </lineage>
</organism>
<accession>A0A0C9YJ96</accession>
<evidence type="ECO:0000256" key="4">
    <source>
        <dbReference type="ARBA" id="ARBA00023242"/>
    </source>
</evidence>
<evidence type="ECO:0000313" key="8">
    <source>
        <dbReference type="Proteomes" id="UP000054477"/>
    </source>
</evidence>
<dbReference type="SUPFAM" id="SSF55205">
    <property type="entry name" value="EPT/RTPC-like"/>
    <property type="match status" value="1"/>
</dbReference>
<keyword evidence="8" id="KW-1185">Reference proteome</keyword>
<keyword evidence="4" id="KW-0539">Nucleus</keyword>
<dbReference type="InterPro" id="IPR013791">
    <property type="entry name" value="RNA3'-term_phos_cycl_insert"/>
</dbReference>
<evidence type="ECO:0000256" key="1">
    <source>
        <dbReference type="ARBA" id="ARBA00004604"/>
    </source>
</evidence>
<dbReference type="STRING" id="1095629.A0A0C9YJ96"/>
<comment type="subcellular location">
    <subcellularLocation>
        <location evidence="1">Nucleus</location>
        <location evidence="1">Nucleolus</location>
    </subcellularLocation>
</comment>
<dbReference type="GO" id="GO:0004521">
    <property type="term" value="F:RNA endonuclease activity"/>
    <property type="evidence" value="ECO:0007669"/>
    <property type="project" value="TreeGrafter"/>
</dbReference>
<sequence>MVHTASLVNFSGHQHLRHRLVLAILTGKHIRIDKIRSEDKNPGLRDFEISLLRLLEKITNGTIIEISVTGTAILLKPGIIFGGVLQHDCPKSRSIGYFLEPIIMLAPFAKRPVQLTLKGITTDEHDLSADLLRTVTLPHLQLFGISNGLELRIKKRGAPPEGGGEVQFLCPIVKQLKTLNFVDPGKVKRIRGIAHAVRVNPQFSNRMIEASRSILNRYIPDIYLYSDVYKGDESGKSPGYALSLLAESTTSVIHCAEAVSEPGVAPEDIGLKATRQLLAEVNKGGCVDRKHQILVIMFMVLGSEDVGRCRMGEPTPRTIQFLRDVQTFFGTSFKIVADSSLPGCSQLLYSCYGTGYVNANRTLA</sequence>
<dbReference type="InterPro" id="IPR037136">
    <property type="entry name" value="RNA3'_phos_cyclase_dom_sf"/>
</dbReference>
<comment type="similarity">
    <text evidence="2">Belongs to the RNA 3'-terminal cyclase family. Type 2 subfamily.</text>
</comment>
<dbReference type="CDD" id="cd00875">
    <property type="entry name" value="RNA_Cyclase_Class_I"/>
    <property type="match status" value="1"/>
</dbReference>
<dbReference type="Pfam" id="PF01137">
    <property type="entry name" value="RTC"/>
    <property type="match status" value="1"/>
</dbReference>
<name>A0A0C9YJ96_9AGAR</name>
<dbReference type="PIRSF" id="PIRSF005378">
    <property type="entry name" value="RNA3'_term_phos_cycl_euk"/>
    <property type="match status" value="1"/>
</dbReference>
<dbReference type="InterPro" id="IPR036553">
    <property type="entry name" value="RPTC_insert"/>
</dbReference>
<dbReference type="HOGENOM" id="CLU_027882_1_0_1"/>
<evidence type="ECO:0000259" key="6">
    <source>
        <dbReference type="Pfam" id="PF05189"/>
    </source>
</evidence>
<evidence type="ECO:0000256" key="3">
    <source>
        <dbReference type="ARBA" id="ARBA00022517"/>
    </source>
</evidence>
<dbReference type="NCBIfam" id="TIGR03400">
    <property type="entry name" value="18S_RNA_Rcl1p"/>
    <property type="match status" value="1"/>
</dbReference>
<reference evidence="8" key="2">
    <citation type="submission" date="2015-01" db="EMBL/GenBank/DDBJ databases">
        <title>Evolutionary Origins and Diversification of the Mycorrhizal Mutualists.</title>
        <authorList>
            <consortium name="DOE Joint Genome Institute"/>
            <consortium name="Mycorrhizal Genomics Consortium"/>
            <person name="Kohler A."/>
            <person name="Kuo A."/>
            <person name="Nagy L.G."/>
            <person name="Floudas D."/>
            <person name="Copeland A."/>
            <person name="Barry K.W."/>
            <person name="Cichocki N."/>
            <person name="Veneault-Fourrey C."/>
            <person name="LaButti K."/>
            <person name="Lindquist E.A."/>
            <person name="Lipzen A."/>
            <person name="Lundell T."/>
            <person name="Morin E."/>
            <person name="Murat C."/>
            <person name="Riley R."/>
            <person name="Ohm R."/>
            <person name="Sun H."/>
            <person name="Tunlid A."/>
            <person name="Henrissat B."/>
            <person name="Grigoriev I.V."/>
            <person name="Hibbett D.S."/>
            <person name="Martin F."/>
        </authorList>
    </citation>
    <scope>NUCLEOTIDE SEQUENCE [LARGE SCALE GENOMIC DNA]</scope>
    <source>
        <strain evidence="8">LaAM-08-1</strain>
    </source>
</reference>
<protein>
    <submittedName>
        <fullName evidence="7">Unplaced genomic scaffold K443scaffold_8, whole genome shotgun sequence</fullName>
    </submittedName>
</protein>
<dbReference type="GO" id="GO:0000479">
    <property type="term" value="P:endonucleolytic cleavage of tricistronic rRNA transcript (SSU-rRNA, 5.8S rRNA, LSU-rRNA)"/>
    <property type="evidence" value="ECO:0007669"/>
    <property type="project" value="TreeGrafter"/>
</dbReference>
<dbReference type="Pfam" id="PF05189">
    <property type="entry name" value="RTC_insert"/>
    <property type="match status" value="1"/>
</dbReference>
<evidence type="ECO:0000256" key="2">
    <source>
        <dbReference type="ARBA" id="ARBA00007089"/>
    </source>
</evidence>
<feature type="domain" description="RNA 3'-terminal phosphate cyclase insert" evidence="6">
    <location>
        <begin position="182"/>
        <end position="281"/>
    </location>
</feature>
<dbReference type="PANTHER" id="PTHR11096">
    <property type="entry name" value="RNA 3' TERMINAL PHOSPHATE CYCLASE"/>
    <property type="match status" value="1"/>
</dbReference>
<evidence type="ECO:0000313" key="7">
    <source>
        <dbReference type="EMBL" id="KIK08178.1"/>
    </source>
</evidence>
<dbReference type="PROSITE" id="PS01287">
    <property type="entry name" value="RTC"/>
    <property type="match status" value="1"/>
</dbReference>
<dbReference type="InterPro" id="IPR016443">
    <property type="entry name" value="RNA3'_term_phos_cyc_type_2"/>
</dbReference>